<dbReference type="Proteomes" id="UP001154114">
    <property type="component" value="Chromosome 2"/>
</dbReference>
<reference evidence="1" key="1">
    <citation type="submission" date="2021-12" db="EMBL/GenBank/DDBJ databases">
        <authorList>
            <person name="King R."/>
        </authorList>
    </citation>
    <scope>NUCLEOTIDE SEQUENCE</scope>
</reference>
<organism evidence="1 2">
    <name type="scientific">Chrysodeixis includens</name>
    <name type="common">Soybean looper</name>
    <name type="synonym">Pseudoplusia includens</name>
    <dbReference type="NCBI Taxonomy" id="689277"/>
    <lineage>
        <taxon>Eukaryota</taxon>
        <taxon>Metazoa</taxon>
        <taxon>Ecdysozoa</taxon>
        <taxon>Arthropoda</taxon>
        <taxon>Hexapoda</taxon>
        <taxon>Insecta</taxon>
        <taxon>Pterygota</taxon>
        <taxon>Neoptera</taxon>
        <taxon>Endopterygota</taxon>
        <taxon>Lepidoptera</taxon>
        <taxon>Glossata</taxon>
        <taxon>Ditrysia</taxon>
        <taxon>Noctuoidea</taxon>
        <taxon>Noctuidae</taxon>
        <taxon>Plusiinae</taxon>
        <taxon>Chrysodeixis</taxon>
    </lineage>
</organism>
<keyword evidence="2" id="KW-1185">Reference proteome</keyword>
<sequence length="167" mass="18195">MQAYVRRNGIVTMGASWLMSPIMMNVTVTTATTTIEYTGTLFGPLPCPRNSNPGITFSLAMLCNTLGVPYMAPRHELMELTYRPASSNTVTADISAVIERFFSNPSLVTVHANVIINIKYKNVPVPIAAKDPLGILADGFFKSPLMLIPAKMPVMVGKNTPKHLNQV</sequence>
<evidence type="ECO:0000313" key="1">
    <source>
        <dbReference type="EMBL" id="CAD0194766.1"/>
    </source>
</evidence>
<proteinExistence type="predicted"/>
<protein>
    <submittedName>
        <fullName evidence="1">Uncharacterized protein</fullName>
    </submittedName>
</protein>
<dbReference type="AlphaFoldDB" id="A0A9N8KXC4"/>
<gene>
    <name evidence="1" type="ORF">CINC_LOCUS5617</name>
</gene>
<dbReference type="EMBL" id="LR824005">
    <property type="protein sequence ID" value="CAD0194766.1"/>
    <property type="molecule type" value="Genomic_DNA"/>
</dbReference>
<accession>A0A9N8KXC4</accession>
<evidence type="ECO:0000313" key="2">
    <source>
        <dbReference type="Proteomes" id="UP001154114"/>
    </source>
</evidence>
<name>A0A9N8KXC4_CHRIL</name>